<dbReference type="SUPFAM" id="SSF109604">
    <property type="entry name" value="HD-domain/PDEase-like"/>
    <property type="match status" value="1"/>
</dbReference>
<accession>A0ABY5ZPJ6</accession>
<feature type="compositionally biased region" description="Basic and acidic residues" evidence="1">
    <location>
        <begin position="250"/>
        <end position="287"/>
    </location>
</feature>
<evidence type="ECO:0000313" key="3">
    <source>
        <dbReference type="EMBL" id="UWZ79624.1"/>
    </source>
</evidence>
<evidence type="ECO:0000313" key="4">
    <source>
        <dbReference type="Proteomes" id="UP001060414"/>
    </source>
</evidence>
<gene>
    <name evidence="3" type="ORF">L9S41_18375</name>
</gene>
<feature type="region of interest" description="Disordered" evidence="1">
    <location>
        <begin position="248"/>
        <end position="309"/>
    </location>
</feature>
<dbReference type="InterPro" id="IPR003607">
    <property type="entry name" value="HD/PDEase_dom"/>
</dbReference>
<protein>
    <submittedName>
        <fullName evidence="3">HD domain-containing protein</fullName>
    </submittedName>
</protein>
<reference evidence="3" key="1">
    <citation type="journal article" date="2022" name="Environ. Microbiol.">
        <title>Geoalkalibacter halelectricus SAP #1 sp. nov. possessing extracellular electron transfer and mineral#reducing capabilities from a haloalkaline environment.</title>
        <authorList>
            <person name="Yadav S."/>
            <person name="Singh R."/>
            <person name="Sundharam S.S."/>
            <person name="Chaudhary S."/>
            <person name="Krishnamurthi S."/>
            <person name="Patil S.A."/>
        </authorList>
    </citation>
    <scope>NUCLEOTIDE SEQUENCE</scope>
    <source>
        <strain evidence="3">SAP-1</strain>
    </source>
</reference>
<evidence type="ECO:0000259" key="2">
    <source>
        <dbReference type="Pfam" id="PF01966"/>
    </source>
</evidence>
<proteinExistence type="predicted"/>
<dbReference type="RefSeq" id="WP_260747976.1">
    <property type="nucleotide sequence ID" value="NZ_CP092109.1"/>
</dbReference>
<organism evidence="3 4">
    <name type="scientific">Geoalkalibacter halelectricus</name>
    <dbReference type="NCBI Taxonomy" id="2847045"/>
    <lineage>
        <taxon>Bacteria</taxon>
        <taxon>Pseudomonadati</taxon>
        <taxon>Thermodesulfobacteriota</taxon>
        <taxon>Desulfuromonadia</taxon>
        <taxon>Desulfuromonadales</taxon>
        <taxon>Geoalkalibacteraceae</taxon>
        <taxon>Geoalkalibacter</taxon>
    </lineage>
</organism>
<name>A0ABY5ZPJ6_9BACT</name>
<dbReference type="EMBL" id="CP092109">
    <property type="protein sequence ID" value="UWZ79624.1"/>
    <property type="molecule type" value="Genomic_DNA"/>
</dbReference>
<feature type="domain" description="HD" evidence="2">
    <location>
        <begin position="165"/>
        <end position="258"/>
    </location>
</feature>
<dbReference type="CDD" id="cd00077">
    <property type="entry name" value="HDc"/>
    <property type="match status" value="1"/>
</dbReference>
<dbReference type="InterPro" id="IPR006674">
    <property type="entry name" value="HD_domain"/>
</dbReference>
<evidence type="ECO:0000256" key="1">
    <source>
        <dbReference type="SAM" id="MobiDB-lite"/>
    </source>
</evidence>
<dbReference type="Proteomes" id="UP001060414">
    <property type="component" value="Chromosome"/>
</dbReference>
<keyword evidence="4" id="KW-1185">Reference proteome</keyword>
<dbReference type="Pfam" id="PF01966">
    <property type="entry name" value="HD"/>
    <property type="match status" value="1"/>
</dbReference>
<sequence>MTDWLLLAGAGMGLGLLALAGRLLIGRNSGKGAIEEKTDGGNEPCASATRRERRTLAEVSRIWTGREQVVEFREIARLWREPNTQAPKEPVPDFHHPDIAAFHRELVAGRSLVRGAKKRVIEQILLLLDAQGTCPSVVRRHKDEAEGKFDPDVFALLSQVTLREHALAVARTLARRLDQPVLLPDVLIIGLGHDLGKIPAYQGALYRSGDHPLISLIVLEQIPEYAALSGKDELSEAIRQHHLLKPESPLGRDLKKADQQVRREEIGRLTRPLAKETQDAPVTKKSDAQAPRPQAPDQTAPARPDQAPPSWFDAQGFLEALKERVNKLENGRWSVVSSPDGYVYAQPDALWSLLRAQAGEDPVVLVAHADEDARRMLLLSVVTELERRKVVAGELLIAGHYAARVTVAMDSGKSFEAMLVPFRVEAFGTTPSMLEATKISRLRKMVQTITPGRKSEEQCASSL</sequence>